<sequence>MDLSFATITELRSGLDKKKFSAVELARHFLDRIKNHDKKLNAFITVTEEAALEQAKRADKSIADEKQTLLTGIPYAAKDLFVTKGIKTTAASKILENYVPPFDSTVVSKLQKSGAVLLGKTNLDQFAHGSSTETSYYGPSRNPWDLDRIPGGSSGGSAAAVAAGLAPLALATETGGSIRQPASLCGISGWKPTYGQVSRYGVIAMSSSMDSMGTVARTVEDLAMSAEIIAGIDPKDATSAKARTHEWSQMLDRDLKRLRIGVPQEYFVPGIEKDVETSVRQAVEDLKTLGPEIIEVSLPFSAYGSMVYAIVTSSEVSSNLSRYDGIRYGHVTSEANNIFEVYAKSRAEGFGPEAKRRVMTGTYALSAGYREAYYLKAQKVRRLIVNEFNEVFKKVDILLCPSTPNFAPKIGTAADNPLFGYISDQLNIPGSLAGLPALSVPCGFGKPKKEKNKAELPVGLQIIGPQWGEGLVFQVGHAYQKITAWHNAKPKAFTI</sequence>
<reference evidence="9 10" key="1">
    <citation type="journal article" date="2016" name="Nat. Commun.">
        <title>Thousands of microbial genomes shed light on interconnected biogeochemical processes in an aquifer system.</title>
        <authorList>
            <person name="Anantharaman K."/>
            <person name="Brown C.T."/>
            <person name="Hug L.A."/>
            <person name="Sharon I."/>
            <person name="Castelle C.J."/>
            <person name="Probst A.J."/>
            <person name="Thomas B.C."/>
            <person name="Singh A."/>
            <person name="Wilkins M.J."/>
            <person name="Karaoz U."/>
            <person name="Brodie E.L."/>
            <person name="Williams K.H."/>
            <person name="Hubbard S.S."/>
            <person name="Banfield J.F."/>
        </authorList>
    </citation>
    <scope>NUCLEOTIDE SEQUENCE [LARGE SCALE GENOMIC DNA]</scope>
</reference>
<dbReference type="EMBL" id="MFFF01000024">
    <property type="protein sequence ID" value="OGE98994.1"/>
    <property type="molecule type" value="Genomic_DNA"/>
</dbReference>
<dbReference type="SUPFAM" id="SSF75304">
    <property type="entry name" value="Amidase signature (AS) enzymes"/>
    <property type="match status" value="1"/>
</dbReference>
<gene>
    <name evidence="7 9" type="primary">gatA</name>
    <name evidence="9" type="ORF">A3J05_04020</name>
</gene>
<comment type="function">
    <text evidence="7">Allows the formation of correctly charged Gln-tRNA(Gln) through the transamidation of misacylated Glu-tRNA(Gln) in organisms which lack glutaminyl-tRNA synthetase. The reaction takes place in the presence of glutamine and ATP through an activated gamma-phospho-Glu-tRNA(Gln).</text>
</comment>
<evidence type="ECO:0000313" key="10">
    <source>
        <dbReference type="Proteomes" id="UP000177235"/>
    </source>
</evidence>
<evidence type="ECO:0000256" key="2">
    <source>
        <dbReference type="ARBA" id="ARBA00022598"/>
    </source>
</evidence>
<name>A0A1F5Q9X4_9BACT</name>
<evidence type="ECO:0000256" key="3">
    <source>
        <dbReference type="ARBA" id="ARBA00022741"/>
    </source>
</evidence>
<feature type="domain" description="Amidase" evidence="8">
    <location>
        <begin position="24"/>
        <end position="472"/>
    </location>
</feature>
<evidence type="ECO:0000313" key="9">
    <source>
        <dbReference type="EMBL" id="OGE98994.1"/>
    </source>
</evidence>
<dbReference type="EC" id="6.3.5.7" evidence="7"/>
<keyword evidence="4 7" id="KW-0067">ATP-binding</keyword>
<dbReference type="PROSITE" id="PS00571">
    <property type="entry name" value="AMIDASES"/>
    <property type="match status" value="1"/>
</dbReference>
<feature type="active site" description="Acyl-ester intermediate" evidence="7">
    <location>
        <position position="177"/>
    </location>
</feature>
<dbReference type="Pfam" id="PF01425">
    <property type="entry name" value="Amidase"/>
    <property type="match status" value="1"/>
</dbReference>
<feature type="active site" description="Charge relay system" evidence="7">
    <location>
        <position position="78"/>
    </location>
</feature>
<comment type="subunit">
    <text evidence="7">Heterotrimer of A, B and C subunits.</text>
</comment>
<comment type="catalytic activity">
    <reaction evidence="6 7">
        <text>L-glutamyl-tRNA(Gln) + L-glutamine + ATP + H2O = L-glutaminyl-tRNA(Gln) + L-glutamate + ADP + phosphate + H(+)</text>
        <dbReference type="Rhea" id="RHEA:17521"/>
        <dbReference type="Rhea" id="RHEA-COMP:9681"/>
        <dbReference type="Rhea" id="RHEA-COMP:9684"/>
        <dbReference type="ChEBI" id="CHEBI:15377"/>
        <dbReference type="ChEBI" id="CHEBI:15378"/>
        <dbReference type="ChEBI" id="CHEBI:29985"/>
        <dbReference type="ChEBI" id="CHEBI:30616"/>
        <dbReference type="ChEBI" id="CHEBI:43474"/>
        <dbReference type="ChEBI" id="CHEBI:58359"/>
        <dbReference type="ChEBI" id="CHEBI:78520"/>
        <dbReference type="ChEBI" id="CHEBI:78521"/>
        <dbReference type="ChEBI" id="CHEBI:456216"/>
        <dbReference type="EC" id="6.3.5.7"/>
    </reaction>
</comment>
<dbReference type="HAMAP" id="MF_00120">
    <property type="entry name" value="GatA"/>
    <property type="match status" value="1"/>
</dbReference>
<evidence type="ECO:0000256" key="6">
    <source>
        <dbReference type="ARBA" id="ARBA00047407"/>
    </source>
</evidence>
<dbReference type="GO" id="GO:0016740">
    <property type="term" value="F:transferase activity"/>
    <property type="evidence" value="ECO:0007669"/>
    <property type="project" value="UniProtKB-KW"/>
</dbReference>
<evidence type="ECO:0000256" key="1">
    <source>
        <dbReference type="ARBA" id="ARBA00008069"/>
    </source>
</evidence>
<evidence type="ECO:0000256" key="5">
    <source>
        <dbReference type="ARBA" id="ARBA00022917"/>
    </source>
</evidence>
<feature type="active site" description="Charge relay system" evidence="7">
    <location>
        <position position="153"/>
    </location>
</feature>
<dbReference type="InterPro" id="IPR000120">
    <property type="entry name" value="Amidase"/>
</dbReference>
<dbReference type="PANTHER" id="PTHR11895:SF151">
    <property type="entry name" value="GLUTAMYL-TRNA(GLN) AMIDOTRANSFERASE SUBUNIT A"/>
    <property type="match status" value="1"/>
</dbReference>
<protein>
    <recommendedName>
        <fullName evidence="7">Glutamyl-tRNA(Gln) amidotransferase subunit A</fullName>
        <shortName evidence="7">Glu-ADT subunit A</shortName>
        <ecNumber evidence="7">6.3.5.7</ecNumber>
    </recommendedName>
</protein>
<dbReference type="GO" id="GO:0006412">
    <property type="term" value="P:translation"/>
    <property type="evidence" value="ECO:0007669"/>
    <property type="project" value="UniProtKB-UniRule"/>
</dbReference>
<dbReference type="InterPro" id="IPR004412">
    <property type="entry name" value="GatA"/>
</dbReference>
<dbReference type="InterPro" id="IPR020556">
    <property type="entry name" value="Amidase_CS"/>
</dbReference>
<dbReference type="GO" id="GO:0050567">
    <property type="term" value="F:glutaminyl-tRNA synthase (glutamine-hydrolyzing) activity"/>
    <property type="evidence" value="ECO:0007669"/>
    <property type="project" value="UniProtKB-UniRule"/>
</dbReference>
<dbReference type="Proteomes" id="UP000177235">
    <property type="component" value="Unassembled WGS sequence"/>
</dbReference>
<dbReference type="InterPro" id="IPR036928">
    <property type="entry name" value="AS_sf"/>
</dbReference>
<keyword evidence="9" id="KW-0808">Transferase</keyword>
<dbReference type="NCBIfam" id="TIGR00132">
    <property type="entry name" value="gatA"/>
    <property type="match status" value="1"/>
</dbReference>
<accession>A0A1F5Q9X4</accession>
<comment type="similarity">
    <text evidence="1 7">Belongs to the amidase family. GatA subfamily.</text>
</comment>
<dbReference type="GO" id="GO:0005524">
    <property type="term" value="F:ATP binding"/>
    <property type="evidence" value="ECO:0007669"/>
    <property type="project" value="UniProtKB-KW"/>
</dbReference>
<evidence type="ECO:0000256" key="7">
    <source>
        <dbReference type="HAMAP-Rule" id="MF_00120"/>
    </source>
</evidence>
<evidence type="ECO:0000256" key="4">
    <source>
        <dbReference type="ARBA" id="ARBA00022840"/>
    </source>
</evidence>
<proteinExistence type="inferred from homology"/>
<keyword evidence="5 7" id="KW-0648">Protein biosynthesis</keyword>
<dbReference type="Gene3D" id="3.90.1300.10">
    <property type="entry name" value="Amidase signature (AS) domain"/>
    <property type="match status" value="1"/>
</dbReference>
<dbReference type="GO" id="GO:0030956">
    <property type="term" value="C:glutamyl-tRNA(Gln) amidotransferase complex"/>
    <property type="evidence" value="ECO:0007669"/>
    <property type="project" value="InterPro"/>
</dbReference>
<dbReference type="PANTHER" id="PTHR11895">
    <property type="entry name" value="TRANSAMIDASE"/>
    <property type="match status" value="1"/>
</dbReference>
<keyword evidence="2 7" id="KW-0436">Ligase</keyword>
<keyword evidence="3 7" id="KW-0547">Nucleotide-binding</keyword>
<comment type="caution">
    <text evidence="9">The sequence shown here is derived from an EMBL/GenBank/DDBJ whole genome shotgun (WGS) entry which is preliminary data.</text>
</comment>
<organism evidence="9 10">
    <name type="scientific">Candidatus Doudnabacteria bacterium RIFCSPLOWO2_02_FULL_48_13</name>
    <dbReference type="NCBI Taxonomy" id="1817845"/>
    <lineage>
        <taxon>Bacteria</taxon>
        <taxon>Candidatus Doudnaibacteriota</taxon>
    </lineage>
</organism>
<evidence type="ECO:0000259" key="8">
    <source>
        <dbReference type="Pfam" id="PF01425"/>
    </source>
</evidence>
<dbReference type="AlphaFoldDB" id="A0A1F5Q9X4"/>
<dbReference type="InterPro" id="IPR023631">
    <property type="entry name" value="Amidase_dom"/>
</dbReference>